<keyword evidence="2" id="KW-1185">Reference proteome</keyword>
<accession>A0A8T0X1I9</accession>
<sequence>TRLKFSPKVLPKKAPKIIPKPEPQEENKVLTIDKKLITKLGSLQSTYGPGSGTKDEKQGTPVQVAFGQAYPSIPRTFPTPRSFSSGTSAIKLPKEHNEPWDYTCTDCPVTLPLKRPNSGDTEILDEAELGHSSSRAQDGELSAAEELCLTAYADADTNMNMNTKSMGDNRKRQLDSIHGCALKELPGGFMGKLLVFKSGKVKMRLGDLLFDVSAGSNCIFPQEVVAINTREKHCCGIGEIGKLATITPDINSLLGSV</sequence>
<organism evidence="1 2">
    <name type="scientific">Panicum virgatum</name>
    <name type="common">Blackwell switchgrass</name>
    <dbReference type="NCBI Taxonomy" id="38727"/>
    <lineage>
        <taxon>Eukaryota</taxon>
        <taxon>Viridiplantae</taxon>
        <taxon>Streptophyta</taxon>
        <taxon>Embryophyta</taxon>
        <taxon>Tracheophyta</taxon>
        <taxon>Spermatophyta</taxon>
        <taxon>Magnoliopsida</taxon>
        <taxon>Liliopsida</taxon>
        <taxon>Poales</taxon>
        <taxon>Poaceae</taxon>
        <taxon>PACMAD clade</taxon>
        <taxon>Panicoideae</taxon>
        <taxon>Panicodae</taxon>
        <taxon>Paniceae</taxon>
        <taxon>Panicinae</taxon>
        <taxon>Panicum</taxon>
        <taxon>Panicum sect. Hiantes</taxon>
    </lineage>
</organism>
<dbReference type="PANTHER" id="PTHR13408:SF9">
    <property type="entry name" value="DNA-DIRECTED RNA POLYMERASE III SUBUNIT RPC4"/>
    <property type="match status" value="1"/>
</dbReference>
<protein>
    <recommendedName>
        <fullName evidence="3">DNA-directed RNA polymerase III subunit RPC4</fullName>
    </recommendedName>
</protein>
<evidence type="ECO:0000313" key="1">
    <source>
        <dbReference type="EMBL" id="KAG2651194.1"/>
    </source>
</evidence>
<dbReference type="Proteomes" id="UP000823388">
    <property type="component" value="Chromosome 1N"/>
</dbReference>
<proteinExistence type="predicted"/>
<comment type="caution">
    <text evidence="1">The sequence shown here is derived from an EMBL/GenBank/DDBJ whole genome shotgun (WGS) entry which is preliminary data.</text>
</comment>
<dbReference type="GO" id="GO:0042797">
    <property type="term" value="P:tRNA transcription by RNA polymerase III"/>
    <property type="evidence" value="ECO:0007669"/>
    <property type="project" value="TreeGrafter"/>
</dbReference>
<gene>
    <name evidence="1" type="ORF">PVAP13_1NG251400</name>
</gene>
<dbReference type="Pfam" id="PF05132">
    <property type="entry name" value="RNA_pol_Rpc4"/>
    <property type="match status" value="1"/>
</dbReference>
<dbReference type="AlphaFoldDB" id="A0A8T0X1I9"/>
<dbReference type="InterPro" id="IPR007811">
    <property type="entry name" value="RPC4"/>
</dbReference>
<dbReference type="GO" id="GO:0003677">
    <property type="term" value="F:DNA binding"/>
    <property type="evidence" value="ECO:0007669"/>
    <property type="project" value="InterPro"/>
</dbReference>
<dbReference type="GO" id="GO:0005666">
    <property type="term" value="C:RNA polymerase III complex"/>
    <property type="evidence" value="ECO:0007669"/>
    <property type="project" value="InterPro"/>
</dbReference>
<evidence type="ECO:0008006" key="3">
    <source>
        <dbReference type="Google" id="ProtNLM"/>
    </source>
</evidence>
<dbReference type="PANTHER" id="PTHR13408">
    <property type="entry name" value="DNA-DIRECTED RNA POLYMERASE III"/>
    <property type="match status" value="1"/>
</dbReference>
<name>A0A8T0X1I9_PANVG</name>
<feature type="non-terminal residue" evidence="1">
    <location>
        <position position="1"/>
    </location>
</feature>
<evidence type="ECO:0000313" key="2">
    <source>
        <dbReference type="Proteomes" id="UP000823388"/>
    </source>
</evidence>
<reference evidence="1" key="1">
    <citation type="submission" date="2020-05" db="EMBL/GenBank/DDBJ databases">
        <title>WGS assembly of Panicum virgatum.</title>
        <authorList>
            <person name="Lovell J.T."/>
            <person name="Jenkins J."/>
            <person name="Shu S."/>
            <person name="Juenger T.E."/>
            <person name="Schmutz J."/>
        </authorList>
    </citation>
    <scope>NUCLEOTIDE SEQUENCE</scope>
    <source>
        <strain evidence="1">AP13</strain>
    </source>
</reference>
<dbReference type="EMBL" id="CM029038">
    <property type="protein sequence ID" value="KAG2651194.1"/>
    <property type="molecule type" value="Genomic_DNA"/>
</dbReference>